<dbReference type="InterPro" id="IPR052913">
    <property type="entry name" value="Glycopeptide_resist_protein"/>
</dbReference>
<evidence type="ECO:0000313" key="1">
    <source>
        <dbReference type="EMBL" id="WOE74101.1"/>
    </source>
</evidence>
<dbReference type="PANTHER" id="PTHR35788">
    <property type="entry name" value="EXPORTED PROTEIN-RELATED"/>
    <property type="match status" value="1"/>
</dbReference>
<keyword evidence="2" id="KW-1185">Reference proteome</keyword>
<evidence type="ECO:0000313" key="2">
    <source>
        <dbReference type="Proteomes" id="UP001302429"/>
    </source>
</evidence>
<dbReference type="EMBL" id="CP136594">
    <property type="protein sequence ID" value="WOE74101.1"/>
    <property type="molecule type" value="Genomic_DNA"/>
</dbReference>
<dbReference type="Pfam" id="PF04294">
    <property type="entry name" value="VanW"/>
    <property type="match status" value="1"/>
</dbReference>
<gene>
    <name evidence="1" type="ORF">RB602_09550</name>
</gene>
<sequence>MTASVAPVGSGSPPDRLFPLKARLLAVKRIVQNLLSSDKPVAWRRDNVTIGETLARDVSPLYTARDPREFALELGKVQNLRVAAKRLDGLVFDTGELFSFWHVIGRPTRSRGFVEGRELRQGCLIPTIAGGICQMTNALSCVVEQAGMEIVERHRHSATVDGLALDPKTDATVFWNYVDFRFRAARPIRLTTRLTRDNLEVVIDALA</sequence>
<dbReference type="KEGG" id="acoa:RB602_09550"/>
<name>A0AA97F4Y4_9SPHN</name>
<dbReference type="AlphaFoldDB" id="A0AA97F4Y4"/>
<protein>
    <submittedName>
        <fullName evidence="1">VanW family protein</fullName>
    </submittedName>
</protein>
<dbReference type="RefSeq" id="WP_317080332.1">
    <property type="nucleotide sequence ID" value="NZ_CP136594.1"/>
</dbReference>
<dbReference type="Proteomes" id="UP001302429">
    <property type="component" value="Chromosome"/>
</dbReference>
<organism evidence="1 2">
    <name type="scientific">Alterisphingorhabdus coralli</name>
    <dbReference type="NCBI Taxonomy" id="3071408"/>
    <lineage>
        <taxon>Bacteria</taxon>
        <taxon>Pseudomonadati</taxon>
        <taxon>Pseudomonadota</taxon>
        <taxon>Alphaproteobacteria</taxon>
        <taxon>Sphingomonadales</taxon>
        <taxon>Sphingomonadaceae</taxon>
        <taxon>Alterisphingorhabdus (ex Yan et al. 2024)</taxon>
    </lineage>
</organism>
<accession>A0AA97F4Y4</accession>
<reference evidence="1 2" key="1">
    <citation type="submission" date="2023-10" db="EMBL/GenBank/DDBJ databases">
        <title>Complete genome sequence of a Sphingomonadaceae bacterium.</title>
        <authorList>
            <person name="Yan C."/>
        </authorList>
    </citation>
    <scope>NUCLEOTIDE SEQUENCE [LARGE SCALE GENOMIC DNA]</scope>
    <source>
        <strain evidence="1 2">SCSIO 66989</strain>
    </source>
</reference>
<dbReference type="PANTHER" id="PTHR35788:SF1">
    <property type="entry name" value="EXPORTED PROTEIN"/>
    <property type="match status" value="1"/>
</dbReference>
<dbReference type="InterPro" id="IPR007391">
    <property type="entry name" value="Vancomycin_resist_VanW"/>
</dbReference>
<proteinExistence type="predicted"/>